<dbReference type="PANTHER" id="PTHR46401:SF2">
    <property type="entry name" value="GLYCOSYLTRANSFERASE WBBK-RELATED"/>
    <property type="match status" value="1"/>
</dbReference>
<evidence type="ECO:0000259" key="2">
    <source>
        <dbReference type="Pfam" id="PF00534"/>
    </source>
</evidence>
<dbReference type="Gene3D" id="3.40.50.2000">
    <property type="entry name" value="Glycogen Phosphorylase B"/>
    <property type="match status" value="1"/>
</dbReference>
<comment type="caution">
    <text evidence="3">The sequence shown here is derived from an EMBL/GenBank/DDBJ whole genome shotgun (WGS) entry which is preliminary data.</text>
</comment>
<evidence type="ECO:0000256" key="1">
    <source>
        <dbReference type="ARBA" id="ARBA00022679"/>
    </source>
</evidence>
<sequence>MNGNKPILVVHPQVGAVGGSEFSLAVLLELLTNDLNLKTVLLTHEMFPVSEFNRVWRTNINYENLEVISLKFPRKFASTFSYLKCARLSSYVKKNLSKFSLVISAYNPLVDIEKTISFIRDVTFVQYESSKARQFVYKLINLFFGLKGEISENNIMVSNSEFSRRVIKEHFGIESCVIYPPVYVVSDPEKIPWYERENGFVYIGRISREKRVLEIIDVVKALRERGYDLHLHIVGTGNDRKYLESVKLSCSQPWCKMEGAKYGSDKEEIILSHKFGINLCYNETFGISVAEQVTLGEVVFVADSGGQVEIVEDEFLRVKDKEDLLSKFEILINNEGKMQEVRKKLKDRVQRFHKDFFKEEVKKLLERF</sequence>
<dbReference type="EMBL" id="DTDJ01000033">
    <property type="protein sequence ID" value="HGL17695.1"/>
    <property type="molecule type" value="Genomic_DNA"/>
</dbReference>
<proteinExistence type="predicted"/>
<dbReference type="CDD" id="cd03801">
    <property type="entry name" value="GT4_PimA-like"/>
    <property type="match status" value="1"/>
</dbReference>
<dbReference type="SUPFAM" id="SSF53756">
    <property type="entry name" value="UDP-Glycosyltransferase/glycogen phosphorylase"/>
    <property type="match status" value="1"/>
</dbReference>
<dbReference type="GO" id="GO:0016757">
    <property type="term" value="F:glycosyltransferase activity"/>
    <property type="evidence" value="ECO:0007669"/>
    <property type="project" value="InterPro"/>
</dbReference>
<dbReference type="InterPro" id="IPR001296">
    <property type="entry name" value="Glyco_trans_1"/>
</dbReference>
<reference evidence="3" key="1">
    <citation type="journal article" date="2020" name="mSystems">
        <title>Genome- and Community-Level Interaction Insights into Carbon Utilization and Element Cycling Functions of Hydrothermarchaeota in Hydrothermal Sediment.</title>
        <authorList>
            <person name="Zhou Z."/>
            <person name="Liu Y."/>
            <person name="Xu W."/>
            <person name="Pan J."/>
            <person name="Luo Z.H."/>
            <person name="Li M."/>
        </authorList>
    </citation>
    <scope>NUCLEOTIDE SEQUENCE [LARGE SCALE GENOMIC DNA]</scope>
    <source>
        <strain evidence="3">SpSt-69</strain>
    </source>
</reference>
<dbReference type="AlphaFoldDB" id="A0A7V4E4J5"/>
<organism evidence="3">
    <name type="scientific">candidate division WOR-3 bacterium</name>
    <dbReference type="NCBI Taxonomy" id="2052148"/>
    <lineage>
        <taxon>Bacteria</taxon>
        <taxon>Bacteria division WOR-3</taxon>
    </lineage>
</organism>
<dbReference type="PANTHER" id="PTHR46401">
    <property type="entry name" value="GLYCOSYLTRANSFERASE WBBK-RELATED"/>
    <property type="match status" value="1"/>
</dbReference>
<dbReference type="Pfam" id="PF00534">
    <property type="entry name" value="Glycos_transf_1"/>
    <property type="match status" value="1"/>
</dbReference>
<accession>A0A7V4E4J5</accession>
<keyword evidence="1 3" id="KW-0808">Transferase</keyword>
<gene>
    <name evidence="3" type="ORF">ENU66_05155</name>
</gene>
<evidence type="ECO:0000313" key="3">
    <source>
        <dbReference type="EMBL" id="HGL17695.1"/>
    </source>
</evidence>
<name>A0A7V4E4J5_UNCW3</name>
<protein>
    <submittedName>
        <fullName evidence="3">Glycosyltransferase family 1 protein</fullName>
    </submittedName>
</protein>
<feature type="domain" description="Glycosyl transferase family 1" evidence="2">
    <location>
        <begin position="188"/>
        <end position="344"/>
    </location>
</feature>